<feature type="non-terminal residue" evidence="3">
    <location>
        <position position="1"/>
    </location>
</feature>
<dbReference type="Pfam" id="PF00129">
    <property type="entry name" value="MHC_I"/>
    <property type="match status" value="1"/>
</dbReference>
<dbReference type="InterPro" id="IPR011162">
    <property type="entry name" value="MHC_I/II-like_Ag-recog"/>
</dbReference>
<gene>
    <name evidence="3" type="ORF">HPG69_018246</name>
</gene>
<evidence type="ECO:0000313" key="4">
    <source>
        <dbReference type="Proteomes" id="UP000551758"/>
    </source>
</evidence>
<sequence length="107" mass="12153">MLTEIMGQQGQGAGLHSLQATLGCELQGDLSVRGFWRLGYNRQDQDFLTFDSETLPWTVATPSALHIKKLWETQGPRADLVKTFLRVTCLAQLWRYLASWRGLLENT</sequence>
<evidence type="ECO:0000259" key="2">
    <source>
        <dbReference type="Pfam" id="PF00129"/>
    </source>
</evidence>
<evidence type="ECO:0000256" key="1">
    <source>
        <dbReference type="ARBA" id="ARBA00023180"/>
    </source>
</evidence>
<comment type="caution">
    <text evidence="3">The sequence shown here is derived from an EMBL/GenBank/DDBJ whole genome shotgun (WGS) entry which is preliminary data.</text>
</comment>
<dbReference type="PANTHER" id="PTHR16675">
    <property type="entry name" value="MHC CLASS I-RELATED"/>
    <property type="match status" value="1"/>
</dbReference>
<name>A0A7J7E3S6_DICBM</name>
<dbReference type="GO" id="GO:0005615">
    <property type="term" value="C:extracellular space"/>
    <property type="evidence" value="ECO:0007669"/>
    <property type="project" value="TreeGrafter"/>
</dbReference>
<dbReference type="GO" id="GO:0006955">
    <property type="term" value="P:immune response"/>
    <property type="evidence" value="ECO:0007669"/>
    <property type="project" value="TreeGrafter"/>
</dbReference>
<reference evidence="3 4" key="1">
    <citation type="journal article" date="2020" name="Mol. Biol. Evol.">
        <title>Interspecific Gene Flow and the Evolution of Specialization in Black and White Rhinoceros.</title>
        <authorList>
            <person name="Moodley Y."/>
            <person name="Westbury M.V."/>
            <person name="Russo I.M."/>
            <person name="Gopalakrishnan S."/>
            <person name="Rakotoarivelo A."/>
            <person name="Olsen R.A."/>
            <person name="Prost S."/>
            <person name="Tunstall T."/>
            <person name="Ryder O.A."/>
            <person name="Dalen L."/>
            <person name="Bruford M.W."/>
        </authorList>
    </citation>
    <scope>NUCLEOTIDE SEQUENCE [LARGE SCALE GENOMIC DNA]</scope>
    <source>
        <strain evidence="3">SBR-YM</strain>
        <tissue evidence="3">Skin</tissue>
    </source>
</reference>
<dbReference type="GO" id="GO:0009897">
    <property type="term" value="C:external side of plasma membrane"/>
    <property type="evidence" value="ECO:0007669"/>
    <property type="project" value="TreeGrafter"/>
</dbReference>
<dbReference type="Proteomes" id="UP000551758">
    <property type="component" value="Unassembled WGS sequence"/>
</dbReference>
<feature type="domain" description="MHC class I-like antigen recognition-like" evidence="2">
    <location>
        <begin position="5"/>
        <end position="99"/>
    </location>
</feature>
<dbReference type="PANTHER" id="PTHR16675:SF139">
    <property type="entry name" value="MHC CLASS I-LIKE PROTEIN MILL1"/>
    <property type="match status" value="1"/>
</dbReference>
<dbReference type="AlphaFoldDB" id="A0A7J7E3S6"/>
<dbReference type="InterPro" id="IPR050208">
    <property type="entry name" value="MHC_class-I_related"/>
</dbReference>
<evidence type="ECO:0000313" key="3">
    <source>
        <dbReference type="EMBL" id="KAF5910472.1"/>
    </source>
</evidence>
<keyword evidence="1" id="KW-0325">Glycoprotein</keyword>
<keyword evidence="4" id="KW-1185">Reference proteome</keyword>
<proteinExistence type="predicted"/>
<dbReference type="Gene3D" id="3.30.500.10">
    <property type="entry name" value="MHC class I-like antigen recognition-like"/>
    <property type="match status" value="1"/>
</dbReference>
<dbReference type="InterPro" id="IPR037055">
    <property type="entry name" value="MHC_I-like_Ag-recog_sf"/>
</dbReference>
<dbReference type="EMBL" id="JACDTQ010004192">
    <property type="protein sequence ID" value="KAF5910472.1"/>
    <property type="molecule type" value="Genomic_DNA"/>
</dbReference>
<dbReference type="InterPro" id="IPR011161">
    <property type="entry name" value="MHC_I-like_Ag-recog"/>
</dbReference>
<protein>
    <recommendedName>
        <fullName evidence="2">MHC class I-like antigen recognition-like domain-containing protein</fullName>
    </recommendedName>
</protein>
<organism evidence="3 4">
    <name type="scientific">Diceros bicornis minor</name>
    <name type="common">South-central black rhinoceros</name>
    <dbReference type="NCBI Taxonomy" id="77932"/>
    <lineage>
        <taxon>Eukaryota</taxon>
        <taxon>Metazoa</taxon>
        <taxon>Chordata</taxon>
        <taxon>Craniata</taxon>
        <taxon>Vertebrata</taxon>
        <taxon>Euteleostomi</taxon>
        <taxon>Mammalia</taxon>
        <taxon>Eutheria</taxon>
        <taxon>Laurasiatheria</taxon>
        <taxon>Perissodactyla</taxon>
        <taxon>Rhinocerotidae</taxon>
        <taxon>Diceros</taxon>
    </lineage>
</organism>
<accession>A0A7J7E3S6</accession>
<dbReference type="SUPFAM" id="SSF54452">
    <property type="entry name" value="MHC antigen-recognition domain"/>
    <property type="match status" value="1"/>
</dbReference>